<dbReference type="GeneID" id="41967425"/>
<reference evidence="2" key="2">
    <citation type="submission" date="2019-10" db="EMBL/GenBank/DDBJ databases">
        <authorList>
            <consortium name="NCBI Genome Project"/>
        </authorList>
    </citation>
    <scope>NUCLEOTIDE SEQUENCE</scope>
    <source>
        <strain evidence="2">NI907</strain>
    </source>
</reference>
<evidence type="ECO:0000313" key="1">
    <source>
        <dbReference type="Proteomes" id="UP000515153"/>
    </source>
</evidence>
<organism evidence="1 2">
    <name type="scientific">Pyricularia grisea</name>
    <name type="common">Crabgrass-specific blast fungus</name>
    <name type="synonym">Magnaporthe grisea</name>
    <dbReference type="NCBI Taxonomy" id="148305"/>
    <lineage>
        <taxon>Eukaryota</taxon>
        <taxon>Fungi</taxon>
        <taxon>Dikarya</taxon>
        <taxon>Ascomycota</taxon>
        <taxon>Pezizomycotina</taxon>
        <taxon>Sordariomycetes</taxon>
        <taxon>Sordariomycetidae</taxon>
        <taxon>Magnaporthales</taxon>
        <taxon>Pyriculariaceae</taxon>
        <taxon>Pyricularia</taxon>
    </lineage>
</organism>
<sequence>MLNIYNTAAPLKKSTSLFQNKIRKRRKTIFRKLEELRLCGARIYIVIEQNNKYFTYDSEKTESWPPSSKMLEKNYPLPKEYGPVTASLSQSGMAE</sequence>
<gene>
    <name evidence="2" type="ORF">PgNI_12576</name>
</gene>
<reference evidence="2" key="3">
    <citation type="submission" date="2025-08" db="UniProtKB">
        <authorList>
            <consortium name="RefSeq"/>
        </authorList>
    </citation>
    <scope>IDENTIFICATION</scope>
    <source>
        <strain evidence="2">NI907</strain>
    </source>
</reference>
<dbReference type="RefSeq" id="XP_030975958.1">
    <property type="nucleotide sequence ID" value="XM_031132522.1"/>
</dbReference>
<name>A0A6P8AM32_PYRGI</name>
<keyword evidence="1" id="KW-1185">Reference proteome</keyword>
<dbReference type="Proteomes" id="UP000515153">
    <property type="component" value="Unplaced"/>
</dbReference>
<dbReference type="GO" id="GO:0003677">
    <property type="term" value="F:DNA binding"/>
    <property type="evidence" value="ECO:0007669"/>
    <property type="project" value="InterPro"/>
</dbReference>
<dbReference type="Gene3D" id="3.40.1810.10">
    <property type="entry name" value="Transcription factor, MADS-box"/>
    <property type="match status" value="1"/>
</dbReference>
<dbReference type="InterPro" id="IPR036879">
    <property type="entry name" value="TF_MADSbox_sf"/>
</dbReference>
<dbReference type="GO" id="GO:0046983">
    <property type="term" value="F:protein dimerization activity"/>
    <property type="evidence" value="ECO:0007669"/>
    <property type="project" value="InterPro"/>
</dbReference>
<dbReference type="AlphaFoldDB" id="A0A6P8AM32"/>
<accession>A0A6P8AM32</accession>
<reference evidence="2" key="1">
    <citation type="journal article" date="2019" name="Mol. Biol. Evol.">
        <title>Blast fungal genomes show frequent chromosomal changes, gene gains and losses, and effector gene turnover.</title>
        <authorList>
            <person name="Gomez Luciano L.B."/>
            <person name="Jason Tsai I."/>
            <person name="Chuma I."/>
            <person name="Tosa Y."/>
            <person name="Chen Y.H."/>
            <person name="Li J.Y."/>
            <person name="Li M.Y."/>
            <person name="Jade Lu M.Y."/>
            <person name="Nakayashiki H."/>
            <person name="Li W.H."/>
        </authorList>
    </citation>
    <scope>NUCLEOTIDE SEQUENCE</scope>
    <source>
        <strain evidence="2">NI907</strain>
    </source>
</reference>
<dbReference type="SUPFAM" id="SSF55455">
    <property type="entry name" value="SRF-like"/>
    <property type="match status" value="1"/>
</dbReference>
<evidence type="ECO:0000313" key="2">
    <source>
        <dbReference type="RefSeq" id="XP_030975958.1"/>
    </source>
</evidence>
<dbReference type="GO" id="GO:0045944">
    <property type="term" value="P:positive regulation of transcription by RNA polymerase II"/>
    <property type="evidence" value="ECO:0007669"/>
    <property type="project" value="UniProtKB-ARBA"/>
</dbReference>
<proteinExistence type="predicted"/>
<dbReference type="KEGG" id="pgri:PgNI_12576"/>
<protein>
    <recommendedName>
        <fullName evidence="3">MADS-box domain-containing protein</fullName>
    </recommendedName>
</protein>
<evidence type="ECO:0008006" key="3">
    <source>
        <dbReference type="Google" id="ProtNLM"/>
    </source>
</evidence>